<dbReference type="AlphaFoldDB" id="L7MM87"/>
<proteinExistence type="evidence at transcript level"/>
<reference evidence="2" key="2">
    <citation type="journal article" date="2015" name="J. Proteomics">
        <title>Sexual differences in the sialomes of the zebra tick, Rhipicephalus pulchellus.</title>
        <authorList>
            <person name="Tan A.W."/>
            <person name="Francischetti I.M."/>
            <person name="Slovak M."/>
            <person name="Kini R.M."/>
            <person name="Ribeiro J.M."/>
        </authorList>
    </citation>
    <scope>NUCLEOTIDE SEQUENCE</scope>
    <source>
        <tissue evidence="2">Salivary gland</tissue>
    </source>
</reference>
<evidence type="ECO:0000256" key="1">
    <source>
        <dbReference type="SAM" id="SignalP"/>
    </source>
</evidence>
<name>L7MM87_RHIPC</name>
<protein>
    <submittedName>
        <fullName evidence="2">Putative secreted peptide</fullName>
    </submittedName>
</protein>
<reference evidence="2" key="1">
    <citation type="submission" date="2012-11" db="EMBL/GenBank/DDBJ databases">
        <authorList>
            <person name="Lucero-Rivera Y.E."/>
            <person name="Tovar-Ramirez D."/>
        </authorList>
    </citation>
    <scope>NUCLEOTIDE SEQUENCE</scope>
    <source>
        <tissue evidence="2">Salivary gland</tissue>
    </source>
</reference>
<feature type="chain" id="PRO_5003982108" evidence="1">
    <location>
        <begin position="21"/>
        <end position="72"/>
    </location>
</feature>
<accession>L7MM87</accession>
<feature type="non-terminal residue" evidence="2">
    <location>
        <position position="72"/>
    </location>
</feature>
<dbReference type="EMBL" id="GACK01000007">
    <property type="protein sequence ID" value="JAA65027.1"/>
    <property type="molecule type" value="mRNA"/>
</dbReference>
<keyword evidence="1" id="KW-0732">Signal</keyword>
<organism evidence="2">
    <name type="scientific">Rhipicephalus pulchellus</name>
    <name type="common">Yellow backed tick</name>
    <name type="synonym">Dermacentor pulchellus</name>
    <dbReference type="NCBI Taxonomy" id="72859"/>
    <lineage>
        <taxon>Eukaryota</taxon>
        <taxon>Metazoa</taxon>
        <taxon>Ecdysozoa</taxon>
        <taxon>Arthropoda</taxon>
        <taxon>Chelicerata</taxon>
        <taxon>Arachnida</taxon>
        <taxon>Acari</taxon>
        <taxon>Parasitiformes</taxon>
        <taxon>Ixodida</taxon>
        <taxon>Ixodoidea</taxon>
        <taxon>Ixodidae</taxon>
        <taxon>Rhipicephalinae</taxon>
        <taxon>Rhipicephalus</taxon>
        <taxon>Rhipicephalus</taxon>
    </lineage>
</organism>
<evidence type="ECO:0000313" key="2">
    <source>
        <dbReference type="EMBL" id="JAA65027.1"/>
    </source>
</evidence>
<feature type="signal peptide" evidence="1">
    <location>
        <begin position="1"/>
        <end position="20"/>
    </location>
</feature>
<sequence length="72" mass="8485">MSFFLFLPFFLSRSWDRILAAVAAFSIDAKMLEARVHRFRCTLINPGGRNFRSPPLTVTLIIISWFWDVRHQ</sequence>